<accession>A0A415J163</accession>
<sequence>MEQNEHNNHSGIGPIAGFVYQDYFFLFKLLTLQPGEKVSFEMFEDVGVEGNEKKIYYQQKHTIKGSMDKPIKMSERDNDLWKTFSVWIDILTKKGTEQQQRDWIASSRFVLLSNKDACNNVLWKKIQEFQKNEAKYSELESFIYELYDNTSNSVSQDGKETLESDKKKKIRMLIEYPLRKEFLRNVAFEFKTDNDIIDDIKHNIRFQHNTPEINVHECMITLLGELRYSYKDSIQKGKALEFDEESFDKRFGSYFNIYKKRKFVPINRNIEIPKEPLKLTFMKQLIEVKYLKASDIDTVRDYAKYRIDFGNSYNHALKFTGEQGRKYFENEVKQRWRYHFNKENIDIEEDSSEKIILHAARNVVLGVMQEDLKFEEDPLTRTQSNGCFFYFSDGERPKLGWRSDWKNKYNGIEWITE</sequence>
<protein>
    <recommendedName>
        <fullName evidence="3">DUF4297 domain-containing protein</fullName>
    </recommendedName>
</protein>
<evidence type="ECO:0000313" key="2">
    <source>
        <dbReference type="Proteomes" id="UP000284916"/>
    </source>
</evidence>
<dbReference type="EMBL" id="QROI01000017">
    <property type="protein sequence ID" value="RHL13609.1"/>
    <property type="molecule type" value="Genomic_DNA"/>
</dbReference>
<dbReference type="RefSeq" id="WP_118441779.1">
    <property type="nucleotide sequence ID" value="NZ_QROD01000017.1"/>
</dbReference>
<dbReference type="AlphaFoldDB" id="A0A415J163"/>
<gene>
    <name evidence="1" type="ORF">DW035_11490</name>
</gene>
<proteinExistence type="predicted"/>
<reference evidence="1 2" key="1">
    <citation type="submission" date="2018-08" db="EMBL/GenBank/DDBJ databases">
        <title>A genome reference for cultivated species of the human gut microbiota.</title>
        <authorList>
            <person name="Zou Y."/>
            <person name="Xue W."/>
            <person name="Luo G."/>
        </authorList>
    </citation>
    <scope>NUCLEOTIDE SEQUENCE [LARGE SCALE GENOMIC DNA]</scope>
    <source>
        <strain evidence="1 2">AF39-11</strain>
    </source>
</reference>
<organism evidence="1 2">
    <name type="scientific">Phocaeicola plebeius</name>
    <dbReference type="NCBI Taxonomy" id="310297"/>
    <lineage>
        <taxon>Bacteria</taxon>
        <taxon>Pseudomonadati</taxon>
        <taxon>Bacteroidota</taxon>
        <taxon>Bacteroidia</taxon>
        <taxon>Bacteroidales</taxon>
        <taxon>Bacteroidaceae</taxon>
        <taxon>Phocaeicola</taxon>
    </lineage>
</organism>
<comment type="caution">
    <text evidence="1">The sequence shown here is derived from an EMBL/GenBank/DDBJ whole genome shotgun (WGS) entry which is preliminary data.</text>
</comment>
<dbReference type="Proteomes" id="UP000284916">
    <property type="component" value="Unassembled WGS sequence"/>
</dbReference>
<evidence type="ECO:0008006" key="3">
    <source>
        <dbReference type="Google" id="ProtNLM"/>
    </source>
</evidence>
<name>A0A415J163_9BACT</name>
<evidence type="ECO:0000313" key="1">
    <source>
        <dbReference type="EMBL" id="RHL13609.1"/>
    </source>
</evidence>